<dbReference type="AlphaFoldDB" id="A0A1E3VVP7"/>
<protein>
    <submittedName>
        <fullName evidence="1">Uncharacterized protein</fullName>
    </submittedName>
</protein>
<comment type="caution">
    <text evidence="1">The sequence shown here is derived from an EMBL/GenBank/DDBJ whole genome shotgun (WGS) entry which is preliminary data.</text>
</comment>
<evidence type="ECO:0000313" key="2">
    <source>
        <dbReference type="Proteomes" id="UP000094472"/>
    </source>
</evidence>
<dbReference type="Proteomes" id="UP000094472">
    <property type="component" value="Unassembled WGS sequence"/>
</dbReference>
<dbReference type="STRING" id="1774969.AUC69_10800"/>
<proteinExistence type="predicted"/>
<dbReference type="EMBL" id="LPWF01000025">
    <property type="protein sequence ID" value="ODR97597.1"/>
    <property type="molecule type" value="Genomic_DNA"/>
</dbReference>
<evidence type="ECO:0000313" key="1">
    <source>
        <dbReference type="EMBL" id="ODR97597.1"/>
    </source>
</evidence>
<organism evidence="1 2">
    <name type="scientific">Methyloceanibacter superfactus</name>
    <dbReference type="NCBI Taxonomy" id="1774969"/>
    <lineage>
        <taxon>Bacteria</taxon>
        <taxon>Pseudomonadati</taxon>
        <taxon>Pseudomonadota</taxon>
        <taxon>Alphaproteobacteria</taxon>
        <taxon>Hyphomicrobiales</taxon>
        <taxon>Hyphomicrobiaceae</taxon>
        <taxon>Methyloceanibacter</taxon>
    </lineage>
</organism>
<dbReference type="RefSeq" id="WP_069441692.1">
    <property type="nucleotide sequence ID" value="NZ_LPWF01000025.1"/>
</dbReference>
<keyword evidence="2" id="KW-1185">Reference proteome</keyword>
<reference evidence="1 2" key="1">
    <citation type="journal article" date="2016" name="Environ. Microbiol.">
        <title>New Methyloceanibacter diversity from North Sea sediments includes methanotroph containing solely the soluble methane monooxygenase.</title>
        <authorList>
            <person name="Vekeman B."/>
            <person name="Kerckhof F.M."/>
            <person name="Cremers G."/>
            <person name="de Vos P."/>
            <person name="Vandamme P."/>
            <person name="Boon N."/>
            <person name="Op den Camp H.J."/>
            <person name="Heylen K."/>
        </authorList>
    </citation>
    <scope>NUCLEOTIDE SEQUENCE [LARGE SCALE GENOMIC DNA]</scope>
    <source>
        <strain evidence="1 2">R-67175</strain>
    </source>
</reference>
<accession>A0A1E3VVP7</accession>
<name>A0A1E3VVP7_9HYPH</name>
<gene>
    <name evidence="1" type="ORF">AUC69_10800</name>
</gene>
<sequence length="168" mass="18668">MVCLDCDAHYEWGTCRERDVFSYQLTDQGSGFAEYGRSFLGLFQKPLRFEELPNELILALNDAAKKFNEDNTPFTLVNVFYKNERAITSEHGGRLFAGARDQFIANLRAALGHNELVVRGPSSYDFALLPGIDPQQATRGFPNLSQRAAGPLSLDLGATLKAFGPEDF</sequence>